<comment type="caution">
    <text evidence="1">The sequence shown here is derived from an EMBL/GenBank/DDBJ whole genome shotgun (WGS) entry which is preliminary data.</text>
</comment>
<keyword evidence="2" id="KW-1185">Reference proteome</keyword>
<organism evidence="1 2">
    <name type="scientific">Tagetes erecta</name>
    <name type="common">African marigold</name>
    <dbReference type="NCBI Taxonomy" id="13708"/>
    <lineage>
        <taxon>Eukaryota</taxon>
        <taxon>Viridiplantae</taxon>
        <taxon>Streptophyta</taxon>
        <taxon>Embryophyta</taxon>
        <taxon>Tracheophyta</taxon>
        <taxon>Spermatophyta</taxon>
        <taxon>Magnoliopsida</taxon>
        <taxon>eudicotyledons</taxon>
        <taxon>Gunneridae</taxon>
        <taxon>Pentapetalae</taxon>
        <taxon>asterids</taxon>
        <taxon>campanulids</taxon>
        <taxon>Asterales</taxon>
        <taxon>Asteraceae</taxon>
        <taxon>Asteroideae</taxon>
        <taxon>Heliantheae alliance</taxon>
        <taxon>Tageteae</taxon>
        <taxon>Tagetes</taxon>
    </lineage>
</organism>
<protein>
    <submittedName>
        <fullName evidence="1">Uncharacterized protein</fullName>
    </submittedName>
</protein>
<name>A0AAD8L4W9_TARER</name>
<proteinExistence type="predicted"/>
<reference evidence="1" key="1">
    <citation type="journal article" date="2023" name="bioRxiv">
        <title>Improved chromosome-level genome assembly for marigold (Tagetes erecta).</title>
        <authorList>
            <person name="Jiang F."/>
            <person name="Yuan L."/>
            <person name="Wang S."/>
            <person name="Wang H."/>
            <person name="Xu D."/>
            <person name="Wang A."/>
            <person name="Fan W."/>
        </authorList>
    </citation>
    <scope>NUCLEOTIDE SEQUENCE</scope>
    <source>
        <strain evidence="1">WSJ</strain>
        <tissue evidence="1">Leaf</tissue>
    </source>
</reference>
<dbReference type="Proteomes" id="UP001229421">
    <property type="component" value="Unassembled WGS sequence"/>
</dbReference>
<gene>
    <name evidence="1" type="ORF">QVD17_01425</name>
</gene>
<dbReference type="AlphaFoldDB" id="A0AAD8L4W9"/>
<evidence type="ECO:0000313" key="1">
    <source>
        <dbReference type="EMBL" id="KAK1435659.1"/>
    </source>
</evidence>
<evidence type="ECO:0000313" key="2">
    <source>
        <dbReference type="Proteomes" id="UP001229421"/>
    </source>
</evidence>
<accession>A0AAD8L4W9</accession>
<dbReference type="EMBL" id="JAUHHV010000001">
    <property type="protein sequence ID" value="KAK1435659.1"/>
    <property type="molecule type" value="Genomic_DNA"/>
</dbReference>
<sequence>MNWGRHHNFFEKIGVFAGDGSIRFCNDARFGGGFCRSVGDGTWLGCVAGCGVGGASWRNDGSGGMWLGGGGRARKEDGGGIPLLMLVLIVVQSIHSFVKPLHNSDRSLTGKKR</sequence>